<dbReference type="EMBL" id="HACA01008307">
    <property type="protein sequence ID" value="CDW25668.1"/>
    <property type="molecule type" value="Transcribed_RNA"/>
</dbReference>
<sequence length="82" mass="9279">MGCQCSSLVREAIKIKEDIFNSPQNRIDESMESLGSVFKPKRHSQVLIQAKWRNDSFFTDGVNTHGIVSSVQVNFTKKIHPS</sequence>
<accession>A0A0K2TIA4</accession>
<dbReference type="EMBL" id="HACA01008308">
    <property type="protein sequence ID" value="CDW25669.1"/>
    <property type="molecule type" value="Transcribed_RNA"/>
</dbReference>
<dbReference type="AlphaFoldDB" id="A0A0K2TIA4"/>
<reference evidence="1" key="1">
    <citation type="submission" date="2014-05" db="EMBL/GenBank/DDBJ databases">
        <authorList>
            <person name="Chronopoulou M."/>
        </authorList>
    </citation>
    <scope>NUCLEOTIDE SEQUENCE</scope>
    <source>
        <tissue evidence="1">Whole organism</tissue>
    </source>
</reference>
<dbReference type="EMBL" id="HACA01008309">
    <property type="protein sequence ID" value="CDW25670.1"/>
    <property type="molecule type" value="Transcribed_RNA"/>
</dbReference>
<name>A0A0K2TIA4_LEPSM</name>
<protein>
    <submittedName>
        <fullName evidence="1">Uncharacterized protein</fullName>
    </submittedName>
</protein>
<organism evidence="1">
    <name type="scientific">Lepeophtheirus salmonis</name>
    <name type="common">Salmon louse</name>
    <name type="synonym">Caligus salmonis</name>
    <dbReference type="NCBI Taxonomy" id="72036"/>
    <lineage>
        <taxon>Eukaryota</taxon>
        <taxon>Metazoa</taxon>
        <taxon>Ecdysozoa</taxon>
        <taxon>Arthropoda</taxon>
        <taxon>Crustacea</taxon>
        <taxon>Multicrustacea</taxon>
        <taxon>Hexanauplia</taxon>
        <taxon>Copepoda</taxon>
        <taxon>Siphonostomatoida</taxon>
        <taxon>Caligidae</taxon>
        <taxon>Lepeophtheirus</taxon>
    </lineage>
</organism>
<proteinExistence type="predicted"/>
<evidence type="ECO:0000313" key="1">
    <source>
        <dbReference type="EMBL" id="CDW25669.1"/>
    </source>
</evidence>